<evidence type="ECO:0000313" key="8">
    <source>
        <dbReference type="Proteomes" id="UP000339249"/>
    </source>
</evidence>
<evidence type="ECO:0000313" key="7">
    <source>
        <dbReference type="EMBL" id="VTN09336.1"/>
    </source>
</evidence>
<gene>
    <name evidence="7" type="primary">citT_2</name>
    <name evidence="7" type="ORF">NCTC9185_01220</name>
</gene>
<dbReference type="Proteomes" id="UP000339249">
    <property type="component" value="Unassembled WGS sequence"/>
</dbReference>
<keyword evidence="3 6" id="KW-0812">Transmembrane</keyword>
<evidence type="ECO:0000256" key="6">
    <source>
        <dbReference type="SAM" id="Phobius"/>
    </source>
</evidence>
<evidence type="ECO:0000256" key="2">
    <source>
        <dbReference type="ARBA" id="ARBA00007349"/>
    </source>
</evidence>
<accession>A0A4U9CX51</accession>
<keyword evidence="5 6" id="KW-0472">Membrane</keyword>
<feature type="transmembrane region" description="Helical" evidence="6">
    <location>
        <begin position="58"/>
        <end position="82"/>
    </location>
</feature>
<evidence type="ECO:0000256" key="1">
    <source>
        <dbReference type="ARBA" id="ARBA00004141"/>
    </source>
</evidence>
<evidence type="ECO:0000256" key="5">
    <source>
        <dbReference type="ARBA" id="ARBA00023136"/>
    </source>
</evidence>
<proteinExistence type="inferred from homology"/>
<evidence type="ECO:0000256" key="3">
    <source>
        <dbReference type="ARBA" id="ARBA00022692"/>
    </source>
</evidence>
<dbReference type="InterPro" id="IPR030676">
    <property type="entry name" value="CitT-rel"/>
</dbReference>
<dbReference type="InterPro" id="IPR001898">
    <property type="entry name" value="SLC13A/DASS"/>
</dbReference>
<evidence type="ECO:0000256" key="4">
    <source>
        <dbReference type="ARBA" id="ARBA00022989"/>
    </source>
</evidence>
<organism evidence="7 8">
    <name type="scientific">Raoultella terrigena</name>
    <name type="common">Klebsiella terrigena</name>
    <dbReference type="NCBI Taxonomy" id="577"/>
    <lineage>
        <taxon>Bacteria</taxon>
        <taxon>Pseudomonadati</taxon>
        <taxon>Pseudomonadota</taxon>
        <taxon>Gammaproteobacteria</taxon>
        <taxon>Enterobacterales</taxon>
        <taxon>Enterobacteriaceae</taxon>
        <taxon>Klebsiella/Raoultella group</taxon>
        <taxon>Raoultella</taxon>
    </lineage>
</organism>
<dbReference type="AlphaFoldDB" id="A0A4U9CX51"/>
<comment type="similarity">
    <text evidence="2">Belongs to the SLC13A/DASS transporter (TC 2.A.47) family. DIT1 subfamily.</text>
</comment>
<dbReference type="EMBL" id="CABDVU010000001">
    <property type="protein sequence ID" value="VTN09336.1"/>
    <property type="molecule type" value="Genomic_DNA"/>
</dbReference>
<dbReference type="GO" id="GO:0016020">
    <property type="term" value="C:membrane"/>
    <property type="evidence" value="ECO:0007669"/>
    <property type="project" value="UniProtKB-SubCell"/>
</dbReference>
<feature type="transmembrane region" description="Helical" evidence="6">
    <location>
        <begin position="112"/>
        <end position="132"/>
    </location>
</feature>
<dbReference type="GO" id="GO:0022857">
    <property type="term" value="F:transmembrane transporter activity"/>
    <property type="evidence" value="ECO:0007669"/>
    <property type="project" value="InterPro"/>
</dbReference>
<protein>
    <submittedName>
        <fullName evidence="7">Citrate/succinate antiporter</fullName>
    </submittedName>
</protein>
<name>A0A4U9CX51_RAOTE</name>
<feature type="transmembrane region" description="Helical" evidence="6">
    <location>
        <begin position="16"/>
        <end position="46"/>
    </location>
</feature>
<dbReference type="Pfam" id="PF00939">
    <property type="entry name" value="Na_sulph_symp"/>
    <property type="match status" value="1"/>
</dbReference>
<keyword evidence="4 6" id="KW-1133">Transmembrane helix</keyword>
<sequence length="158" mass="17435">MALSLTTLAPRRIGSYLMWVAITAACITSSMFLSALAPNLLALALVKSIVGINISWGTWFIAFLPVGVLLIAVMPLLAYWFYPPEVKINDEVPPVGPHASWEKLGRLSRNEILLLVFVCFALTMWIFAAEWVEPALGSSAGYRSDAVDRGPVLERYHQ</sequence>
<dbReference type="PANTHER" id="PTHR42826">
    <property type="entry name" value="DICARBOXYLATE TRANSPORTER 2.1, CHLOROPLASTIC"/>
    <property type="match status" value="1"/>
</dbReference>
<reference evidence="7 8" key="1">
    <citation type="submission" date="2019-04" db="EMBL/GenBank/DDBJ databases">
        <authorList>
            <consortium name="Pathogen Informatics"/>
        </authorList>
    </citation>
    <scope>NUCLEOTIDE SEQUENCE [LARGE SCALE GENOMIC DNA]</scope>
    <source>
        <strain evidence="7 8">NCTC9185</strain>
    </source>
</reference>
<comment type="subcellular location">
    <subcellularLocation>
        <location evidence="1">Membrane</location>
        <topology evidence="1">Multi-pass membrane protein</topology>
    </subcellularLocation>
</comment>